<organism evidence="1 2">
    <name type="scientific">Panagrellus redivivus</name>
    <name type="common">Microworm</name>
    <dbReference type="NCBI Taxonomy" id="6233"/>
    <lineage>
        <taxon>Eukaryota</taxon>
        <taxon>Metazoa</taxon>
        <taxon>Ecdysozoa</taxon>
        <taxon>Nematoda</taxon>
        <taxon>Chromadorea</taxon>
        <taxon>Rhabditida</taxon>
        <taxon>Tylenchina</taxon>
        <taxon>Panagrolaimomorpha</taxon>
        <taxon>Panagrolaimoidea</taxon>
        <taxon>Panagrolaimidae</taxon>
        <taxon>Panagrellus</taxon>
    </lineage>
</organism>
<dbReference type="Proteomes" id="UP000492821">
    <property type="component" value="Unassembled WGS sequence"/>
</dbReference>
<accession>A0A7E4UUV0</accession>
<reference evidence="2" key="2">
    <citation type="submission" date="2020-10" db="UniProtKB">
        <authorList>
            <consortium name="WormBaseParasite"/>
        </authorList>
    </citation>
    <scope>IDENTIFICATION</scope>
</reference>
<name>A0A7E4UUV0_PANRE</name>
<protein>
    <submittedName>
        <fullName evidence="2">BEN domain-containing protein</fullName>
    </submittedName>
</protein>
<reference evidence="1" key="1">
    <citation type="journal article" date="2013" name="Genetics">
        <title>The draft genome and transcriptome of Panagrellus redivivus are shaped by the harsh demands of a free-living lifestyle.</title>
        <authorList>
            <person name="Srinivasan J."/>
            <person name="Dillman A.R."/>
            <person name="Macchietto M.G."/>
            <person name="Heikkinen L."/>
            <person name="Lakso M."/>
            <person name="Fracchia K.M."/>
            <person name="Antoshechkin I."/>
            <person name="Mortazavi A."/>
            <person name="Wong G."/>
            <person name="Sternberg P.W."/>
        </authorList>
    </citation>
    <scope>NUCLEOTIDE SEQUENCE [LARGE SCALE GENOMIC DNA]</scope>
    <source>
        <strain evidence="1">MT8872</strain>
    </source>
</reference>
<evidence type="ECO:0000313" key="1">
    <source>
        <dbReference type="Proteomes" id="UP000492821"/>
    </source>
</evidence>
<dbReference type="AlphaFoldDB" id="A0A7E4UUV0"/>
<sequence>MDDLSSRPTSKEGNTALQYEGFVLDFNERAYVFSKCHAINRLRQLLEKSSETNTNGSMDVCGSKPNYKVGNTAIQTERFVLGFEKRAYVLNLCRAVNHPLKPDPKTDIIQEACRSDIRS</sequence>
<dbReference type="WBParaSite" id="Pan_g128.t1">
    <property type="protein sequence ID" value="Pan_g128.t1"/>
    <property type="gene ID" value="Pan_g128"/>
</dbReference>
<keyword evidence="1" id="KW-1185">Reference proteome</keyword>
<proteinExistence type="predicted"/>
<evidence type="ECO:0000313" key="2">
    <source>
        <dbReference type="WBParaSite" id="Pan_g128.t1"/>
    </source>
</evidence>